<evidence type="ECO:0000313" key="3">
    <source>
        <dbReference type="Proteomes" id="UP001059596"/>
    </source>
</evidence>
<dbReference type="AlphaFoldDB" id="A0A9P9YSY3"/>
<evidence type="ECO:0000313" key="2">
    <source>
        <dbReference type="EMBL" id="KAI8042506.1"/>
    </source>
</evidence>
<dbReference type="EMBL" id="JAMKOV010000002">
    <property type="protein sequence ID" value="KAI8042506.1"/>
    <property type="molecule type" value="Genomic_DNA"/>
</dbReference>
<dbReference type="Proteomes" id="UP001059596">
    <property type="component" value="Unassembled WGS sequence"/>
</dbReference>
<comment type="caution">
    <text evidence="2">The sequence shown here is derived from an EMBL/GenBank/DDBJ whole genome shotgun (WGS) entry which is preliminary data.</text>
</comment>
<protein>
    <recommendedName>
        <fullName evidence="1">Mon2 C-terminal domain-containing protein</fullName>
    </recommendedName>
</protein>
<dbReference type="InterPro" id="IPR032817">
    <property type="entry name" value="Mon2_C"/>
</dbReference>
<sequence>MPLIPFSAVNKPAWDQLIGLYPYLVDCTTTTSPEVSRSLREALLQYTDLLQAPRTCAGSTSNDNAIQSNGQE</sequence>
<gene>
    <name evidence="2" type="ORF">M5D96_003819</name>
</gene>
<evidence type="ECO:0000259" key="1">
    <source>
        <dbReference type="Pfam" id="PF16206"/>
    </source>
</evidence>
<proteinExistence type="predicted"/>
<reference evidence="2" key="1">
    <citation type="journal article" date="2023" name="Genome Biol. Evol.">
        <title>Long-read-based Genome Assembly of Drosophila gunungcola Reveals Fewer Chemosensory Genes in Flower-breeding Species.</title>
        <authorList>
            <person name="Negi A."/>
            <person name="Liao B.Y."/>
            <person name="Yeh S.D."/>
        </authorList>
    </citation>
    <scope>NUCLEOTIDE SEQUENCE</scope>
    <source>
        <strain evidence="2">Sukarami</strain>
    </source>
</reference>
<name>A0A9P9YSY3_9MUSC</name>
<keyword evidence="3" id="KW-1185">Reference proteome</keyword>
<feature type="domain" description="Mon2 C-terminal" evidence="1">
    <location>
        <begin position="6"/>
        <end position="53"/>
    </location>
</feature>
<accession>A0A9P9YSY3</accession>
<dbReference type="Pfam" id="PF16206">
    <property type="entry name" value="Mon2_C"/>
    <property type="match status" value="1"/>
</dbReference>
<organism evidence="2 3">
    <name type="scientific">Drosophila gunungcola</name>
    <name type="common">fruit fly</name>
    <dbReference type="NCBI Taxonomy" id="103775"/>
    <lineage>
        <taxon>Eukaryota</taxon>
        <taxon>Metazoa</taxon>
        <taxon>Ecdysozoa</taxon>
        <taxon>Arthropoda</taxon>
        <taxon>Hexapoda</taxon>
        <taxon>Insecta</taxon>
        <taxon>Pterygota</taxon>
        <taxon>Neoptera</taxon>
        <taxon>Endopterygota</taxon>
        <taxon>Diptera</taxon>
        <taxon>Brachycera</taxon>
        <taxon>Muscomorpha</taxon>
        <taxon>Ephydroidea</taxon>
        <taxon>Drosophilidae</taxon>
        <taxon>Drosophila</taxon>
        <taxon>Sophophora</taxon>
    </lineage>
</organism>